<keyword evidence="2" id="KW-1185">Reference proteome</keyword>
<gene>
    <name evidence="1" type="ORF">FYJ80_03870</name>
</gene>
<dbReference type="EMBL" id="VUNN01000004">
    <property type="protein sequence ID" value="MSU05917.1"/>
    <property type="molecule type" value="Genomic_DNA"/>
</dbReference>
<accession>A0A7X2TQK9</accession>
<evidence type="ECO:0000313" key="1">
    <source>
        <dbReference type="EMBL" id="MSU05917.1"/>
    </source>
</evidence>
<dbReference type="RefSeq" id="WP_154424826.1">
    <property type="nucleotide sequence ID" value="NZ_VUNN01000004.1"/>
</dbReference>
<dbReference type="AlphaFoldDB" id="A0A7X2TQK9"/>
<protein>
    <submittedName>
        <fullName evidence="1">Uncharacterized protein</fullName>
    </submittedName>
</protein>
<comment type="caution">
    <text evidence="1">The sequence shown here is derived from an EMBL/GenBank/DDBJ whole genome shotgun (WGS) entry which is preliminary data.</text>
</comment>
<reference evidence="1 2" key="1">
    <citation type="submission" date="2019-08" db="EMBL/GenBank/DDBJ databases">
        <title>In-depth cultivation of the pig gut microbiome towards novel bacterial diversity and tailored functional studies.</title>
        <authorList>
            <person name="Wylensek D."/>
            <person name="Hitch T.C.A."/>
            <person name="Clavel T."/>
        </authorList>
    </citation>
    <scope>NUCLEOTIDE SEQUENCE [LARGE SCALE GENOMIC DNA]</scope>
    <source>
        <strain evidence="1 2">NM-380-WT-3C1</strain>
    </source>
</reference>
<proteinExistence type="predicted"/>
<name>A0A7X2TQK9_9SPIO</name>
<dbReference type="Proteomes" id="UP000460549">
    <property type="component" value="Unassembled WGS sequence"/>
</dbReference>
<evidence type="ECO:0000313" key="2">
    <source>
        <dbReference type="Proteomes" id="UP000460549"/>
    </source>
</evidence>
<organism evidence="1 2">
    <name type="scientific">Bullifex porci</name>
    <dbReference type="NCBI Taxonomy" id="2606638"/>
    <lineage>
        <taxon>Bacteria</taxon>
        <taxon>Pseudomonadati</taxon>
        <taxon>Spirochaetota</taxon>
        <taxon>Spirochaetia</taxon>
        <taxon>Spirochaetales</taxon>
        <taxon>Spirochaetaceae</taxon>
        <taxon>Bullifex</taxon>
    </lineage>
</organism>
<sequence>MSNNIIPNNQDEYKDLEIQTKIGVNSILSSDIVVNFQEKVLTKVQNKHQENLVKLHYDFVNENVKLNQIHEEITRLQDQTDTIVDSALSSGLLLDSDNLNNLLASLDHESEAISKAYSNKNKKSKLKLRKHSNDAILNEEDYKEIN</sequence>